<dbReference type="RefSeq" id="WP_258813704.1">
    <property type="nucleotide sequence ID" value="NZ_JANUGU010000008.1"/>
</dbReference>
<feature type="domain" description="CAAX prenyl protease 2/Lysostaphin resistance protein A-like" evidence="2">
    <location>
        <begin position="86"/>
        <end position="179"/>
    </location>
</feature>
<keyword evidence="3" id="KW-0645">Protease</keyword>
<feature type="transmembrane region" description="Helical" evidence="1">
    <location>
        <begin position="174"/>
        <end position="196"/>
    </location>
</feature>
<evidence type="ECO:0000256" key="1">
    <source>
        <dbReference type="SAM" id="Phobius"/>
    </source>
</evidence>
<keyword evidence="1" id="KW-0812">Transmembrane</keyword>
<keyword evidence="1" id="KW-0472">Membrane</keyword>
<evidence type="ECO:0000313" key="3">
    <source>
        <dbReference type="EMBL" id="MCS0660520.1"/>
    </source>
</evidence>
<keyword evidence="3" id="KW-0482">Metalloprotease</keyword>
<dbReference type="EMBL" id="JANUGU010000008">
    <property type="protein sequence ID" value="MCS0660520.1"/>
    <property type="molecule type" value="Genomic_DNA"/>
</dbReference>
<feature type="transmembrane region" description="Helical" evidence="1">
    <location>
        <begin position="140"/>
        <end position="162"/>
    </location>
</feature>
<feature type="transmembrane region" description="Helical" evidence="1">
    <location>
        <begin position="6"/>
        <end position="24"/>
    </location>
</feature>
<keyword evidence="3" id="KW-0378">Hydrolase</keyword>
<gene>
    <name evidence="3" type="ORF">NX778_20815</name>
</gene>
<dbReference type="GO" id="GO:0008237">
    <property type="term" value="F:metallopeptidase activity"/>
    <property type="evidence" value="ECO:0007669"/>
    <property type="project" value="UniProtKB-KW"/>
</dbReference>
<dbReference type="Pfam" id="PF02517">
    <property type="entry name" value="Rce1-like"/>
    <property type="match status" value="1"/>
</dbReference>
<organism evidence="3 4">
    <name type="scientific">Massilia terrae</name>
    <dbReference type="NCBI Taxonomy" id="1811224"/>
    <lineage>
        <taxon>Bacteria</taxon>
        <taxon>Pseudomonadati</taxon>
        <taxon>Pseudomonadota</taxon>
        <taxon>Betaproteobacteria</taxon>
        <taxon>Burkholderiales</taxon>
        <taxon>Oxalobacteraceae</taxon>
        <taxon>Telluria group</taxon>
        <taxon>Massilia</taxon>
    </lineage>
</organism>
<feature type="transmembrane region" description="Helical" evidence="1">
    <location>
        <begin position="45"/>
        <end position="66"/>
    </location>
</feature>
<keyword evidence="1" id="KW-1133">Transmembrane helix</keyword>
<accession>A0ABT2D3B3</accession>
<reference evidence="3 4" key="1">
    <citation type="submission" date="2022-08" db="EMBL/GenBank/DDBJ databases">
        <title>Reclassification of Massilia species as members of the genera Telluria, Duganella, Pseudoduganella, Mokoshia gen. nov. and Zemynaea gen. nov. using orthogonal and non-orthogonal genome-based approaches.</title>
        <authorList>
            <person name="Bowman J.P."/>
        </authorList>
    </citation>
    <scope>NUCLEOTIDE SEQUENCE [LARGE SCALE GENOMIC DNA]</scope>
    <source>
        <strain evidence="3 4">JCM 31606</strain>
    </source>
</reference>
<dbReference type="PANTHER" id="PTHR39430:SF1">
    <property type="entry name" value="PROTEASE"/>
    <property type="match status" value="1"/>
</dbReference>
<name>A0ABT2D3B3_9BURK</name>
<proteinExistence type="predicted"/>
<keyword evidence="4" id="KW-1185">Reference proteome</keyword>
<comment type="caution">
    <text evidence="3">The sequence shown here is derived from an EMBL/GenBank/DDBJ whole genome shotgun (WGS) entry which is preliminary data.</text>
</comment>
<protein>
    <submittedName>
        <fullName evidence="3">CPBP family intramembrane metalloprotease</fullName>
    </submittedName>
</protein>
<sequence>MSAQIAVELAMVVAALVLGITAIVRTRRAGASVLDLLGLRWSPTAWRDLLAGMAITGLAIAGVFVAELGLGAIATAPAAPASLSSLLGLAALKLAFTFKEELMMRSLLLAGLLMLLRGRAALAVGLSALAFGLIHLSNPGASALSVLGNTLGGVIYGTAFVLARSLWLPVGLHFAWNFVQGPLVGFPVSGMAAGGLQTVRDLGPAWLTGGSYGPEAGAVGIVARFVVMALLLGWIASRLRSGAPVPLAAVATE</sequence>
<evidence type="ECO:0000259" key="2">
    <source>
        <dbReference type="Pfam" id="PF02517"/>
    </source>
</evidence>
<evidence type="ECO:0000313" key="4">
    <source>
        <dbReference type="Proteomes" id="UP001204621"/>
    </source>
</evidence>
<dbReference type="InterPro" id="IPR003675">
    <property type="entry name" value="Rce1/LyrA-like_dom"/>
</dbReference>
<dbReference type="PANTHER" id="PTHR39430">
    <property type="entry name" value="MEMBRANE-ASSOCIATED PROTEASE-RELATED"/>
    <property type="match status" value="1"/>
</dbReference>
<feature type="transmembrane region" description="Helical" evidence="1">
    <location>
        <begin position="72"/>
        <end position="95"/>
    </location>
</feature>
<dbReference type="Proteomes" id="UP001204621">
    <property type="component" value="Unassembled WGS sequence"/>
</dbReference>
<feature type="transmembrane region" description="Helical" evidence="1">
    <location>
        <begin position="216"/>
        <end position="236"/>
    </location>
</feature>
<feature type="transmembrane region" description="Helical" evidence="1">
    <location>
        <begin position="107"/>
        <end position="134"/>
    </location>
</feature>